<dbReference type="GO" id="GO:0005576">
    <property type="term" value="C:extracellular region"/>
    <property type="evidence" value="ECO:0007669"/>
    <property type="project" value="UniProtKB-SubCell"/>
</dbReference>
<comment type="subcellular location">
    <subcellularLocation>
        <location evidence="2">Secreted</location>
    </subcellularLocation>
    <subcellularLocation>
        <location evidence="1">Target cell membrane</location>
    </subcellularLocation>
</comment>
<dbReference type="SMART" id="SM00248">
    <property type="entry name" value="ANK"/>
    <property type="match status" value="8"/>
</dbReference>
<accession>A0A8X6QBU5</accession>
<evidence type="ECO:0000256" key="4">
    <source>
        <dbReference type="ARBA" id="ARBA00022525"/>
    </source>
</evidence>
<keyword evidence="3" id="KW-0268">Exocytosis</keyword>
<feature type="repeat" description="ANK" evidence="16">
    <location>
        <begin position="68"/>
        <end position="91"/>
    </location>
</feature>
<dbReference type="GO" id="GO:0044231">
    <property type="term" value="C:host cell presynaptic membrane"/>
    <property type="evidence" value="ECO:0007669"/>
    <property type="project" value="UniProtKB-KW"/>
</dbReference>
<gene>
    <name evidence="17" type="ORF">NPIL_419681</name>
</gene>
<evidence type="ECO:0000256" key="15">
    <source>
        <dbReference type="ARBA" id="ARBA00049811"/>
    </source>
</evidence>
<keyword evidence="18" id="KW-1185">Reference proteome</keyword>
<keyword evidence="12" id="KW-1053">Target membrane</keyword>
<dbReference type="SUPFAM" id="SSF48403">
    <property type="entry name" value="Ankyrin repeat"/>
    <property type="match status" value="1"/>
</dbReference>
<dbReference type="Pfam" id="PF12796">
    <property type="entry name" value="Ank_2"/>
    <property type="match status" value="2"/>
</dbReference>
<evidence type="ECO:0000256" key="9">
    <source>
        <dbReference type="ARBA" id="ARBA00023028"/>
    </source>
</evidence>
<dbReference type="PROSITE" id="PS50088">
    <property type="entry name" value="ANK_REPEAT"/>
    <property type="match status" value="2"/>
</dbReference>
<keyword evidence="11" id="KW-0472">Membrane</keyword>
<comment type="caution">
    <text evidence="17">The sequence shown here is derived from an EMBL/GenBank/DDBJ whole genome shotgun (WGS) entry which is preliminary data.</text>
</comment>
<evidence type="ECO:0000256" key="8">
    <source>
        <dbReference type="ARBA" id="ARBA00022737"/>
    </source>
</evidence>
<evidence type="ECO:0000256" key="7">
    <source>
        <dbReference type="ARBA" id="ARBA00022699"/>
    </source>
</evidence>
<evidence type="ECO:0000256" key="5">
    <source>
        <dbReference type="ARBA" id="ARBA00022537"/>
    </source>
</evidence>
<evidence type="ECO:0000256" key="11">
    <source>
        <dbReference type="ARBA" id="ARBA00023136"/>
    </source>
</evidence>
<comment type="subunit">
    <text evidence="14">Homotetramer in membranes.</text>
</comment>
<dbReference type="GO" id="GO:0006887">
    <property type="term" value="P:exocytosis"/>
    <property type="evidence" value="ECO:0007669"/>
    <property type="project" value="UniProtKB-KW"/>
</dbReference>
<name>A0A8X6QBU5_NEPPI</name>
<evidence type="ECO:0000256" key="6">
    <source>
        <dbReference type="ARBA" id="ARBA00022656"/>
    </source>
</evidence>
<keyword evidence="4" id="KW-0964">Secreted</keyword>
<keyword evidence="10 16" id="KW-0040">ANK repeat</keyword>
<reference evidence="17" key="1">
    <citation type="submission" date="2020-08" db="EMBL/GenBank/DDBJ databases">
        <title>Multicomponent nature underlies the extraordinary mechanical properties of spider dragline silk.</title>
        <authorList>
            <person name="Kono N."/>
            <person name="Nakamura H."/>
            <person name="Mori M."/>
            <person name="Yoshida Y."/>
            <person name="Ohtoshi R."/>
            <person name="Malay A.D."/>
            <person name="Moran D.A.P."/>
            <person name="Tomita M."/>
            <person name="Numata K."/>
            <person name="Arakawa K."/>
        </authorList>
    </citation>
    <scope>NUCLEOTIDE SEQUENCE</scope>
</reference>
<dbReference type="InterPro" id="IPR036770">
    <property type="entry name" value="Ankyrin_rpt-contain_sf"/>
</dbReference>
<feature type="repeat" description="ANK" evidence="16">
    <location>
        <begin position="281"/>
        <end position="308"/>
    </location>
</feature>
<keyword evidence="6" id="KW-0800">Toxin</keyword>
<protein>
    <recommendedName>
        <fullName evidence="15">Alpha-latrotoxin</fullName>
    </recommendedName>
</protein>
<evidence type="ECO:0000313" key="18">
    <source>
        <dbReference type="Proteomes" id="UP000887013"/>
    </source>
</evidence>
<comment type="similarity">
    <text evidence="13">Belongs to the cationic peptide 01 (latrotoxin) family. 03 (alpha-latrotoxin) subfamily.</text>
</comment>
<evidence type="ECO:0000256" key="10">
    <source>
        <dbReference type="ARBA" id="ARBA00023043"/>
    </source>
</evidence>
<evidence type="ECO:0000256" key="16">
    <source>
        <dbReference type="PROSITE-ProRule" id="PRU00023"/>
    </source>
</evidence>
<keyword evidence="7" id="KW-0528">Neurotoxin</keyword>
<dbReference type="Gene3D" id="1.25.40.20">
    <property type="entry name" value="Ankyrin repeat-containing domain"/>
    <property type="match status" value="4"/>
</dbReference>
<evidence type="ECO:0000256" key="3">
    <source>
        <dbReference type="ARBA" id="ARBA00022483"/>
    </source>
</evidence>
<dbReference type="PANTHER" id="PTHR24198">
    <property type="entry name" value="ANKYRIN REPEAT AND PROTEIN KINASE DOMAIN-CONTAINING PROTEIN"/>
    <property type="match status" value="1"/>
</dbReference>
<proteinExistence type="inferred from homology"/>
<evidence type="ECO:0000313" key="17">
    <source>
        <dbReference type="EMBL" id="GFU17151.1"/>
    </source>
</evidence>
<dbReference type="EMBL" id="BMAW01079880">
    <property type="protein sequence ID" value="GFU17151.1"/>
    <property type="molecule type" value="Genomic_DNA"/>
</dbReference>
<evidence type="ECO:0000256" key="13">
    <source>
        <dbReference type="ARBA" id="ARBA00049657"/>
    </source>
</evidence>
<keyword evidence="5" id="KW-1052">Target cell membrane</keyword>
<dbReference type="OrthoDB" id="366390at2759"/>
<keyword evidence="8" id="KW-0677">Repeat</keyword>
<evidence type="ECO:0000256" key="2">
    <source>
        <dbReference type="ARBA" id="ARBA00004613"/>
    </source>
</evidence>
<keyword evidence="9" id="KW-0638">Presynaptic neurotoxin</keyword>
<dbReference type="Proteomes" id="UP000887013">
    <property type="component" value="Unassembled WGS sequence"/>
</dbReference>
<organism evidence="17 18">
    <name type="scientific">Nephila pilipes</name>
    <name type="common">Giant wood spider</name>
    <name type="synonym">Nephila maculata</name>
    <dbReference type="NCBI Taxonomy" id="299642"/>
    <lineage>
        <taxon>Eukaryota</taxon>
        <taxon>Metazoa</taxon>
        <taxon>Ecdysozoa</taxon>
        <taxon>Arthropoda</taxon>
        <taxon>Chelicerata</taxon>
        <taxon>Arachnida</taxon>
        <taxon>Araneae</taxon>
        <taxon>Araneomorphae</taxon>
        <taxon>Entelegynae</taxon>
        <taxon>Araneoidea</taxon>
        <taxon>Nephilidae</taxon>
        <taxon>Nephila</taxon>
    </lineage>
</organism>
<evidence type="ECO:0000256" key="14">
    <source>
        <dbReference type="ARBA" id="ARBA00049715"/>
    </source>
</evidence>
<dbReference type="GO" id="GO:0090729">
    <property type="term" value="F:toxin activity"/>
    <property type="evidence" value="ECO:0007669"/>
    <property type="project" value="UniProtKB-KW"/>
</dbReference>
<dbReference type="AlphaFoldDB" id="A0A8X6QBU5"/>
<dbReference type="PROSITE" id="PS50297">
    <property type="entry name" value="ANK_REP_REGION"/>
    <property type="match status" value="2"/>
</dbReference>
<dbReference type="GO" id="GO:0044218">
    <property type="term" value="C:other organism cell membrane"/>
    <property type="evidence" value="ECO:0007669"/>
    <property type="project" value="UniProtKB-KW"/>
</dbReference>
<dbReference type="PANTHER" id="PTHR24198:SF165">
    <property type="entry name" value="ANKYRIN REPEAT-CONTAINING PROTEIN-RELATED"/>
    <property type="match status" value="1"/>
</dbReference>
<sequence length="418" mass="47225">MSFQIPQLIRNGDLGGLKNALQNEALSDKSGYNLVCLAVTEDRQDMVEELLQHGCRVTDEGTDNFISSPVSIAVSKGNFEMVDLLVSHGADQMTAMFLMPEHALRSGDELDELIIRVKSGWLQGVRELLETVRIPDDLKYEIVRLAVVLSRVDIVKELLNHGCKVVDEEYKDLIHTPLRIAIFRKDFEMINLLTKYRPDVMTAFCFVPNKVLLSGDNIDKLLYLIREGKVEEVRKLLPKVTLEEHIGYQIVRLAVIYGRFQIVEELVRYGCKVSIENTRGINGTPLQIAISKGYLEMADFLVSNGADILVAFCSVPDDVLEVGDAIDKLVVRVRHGKLQAVKRLLESIELTDFMGYQMIRLAVTYKRILIVIQLLKRGCKVNIKNRSHQTPLDIALSKQSHQMAWLLKMHGAKTLKAT</sequence>
<dbReference type="InterPro" id="IPR002110">
    <property type="entry name" value="Ankyrin_rpt"/>
</dbReference>
<evidence type="ECO:0000256" key="1">
    <source>
        <dbReference type="ARBA" id="ARBA00004175"/>
    </source>
</evidence>
<evidence type="ECO:0000256" key="12">
    <source>
        <dbReference type="ARBA" id="ARBA00023298"/>
    </source>
</evidence>